<name>A0AAV9ABH0_ACOGR</name>
<dbReference type="GO" id="GO:0006952">
    <property type="term" value="P:defense response"/>
    <property type="evidence" value="ECO:0007669"/>
    <property type="project" value="InterPro"/>
</dbReference>
<evidence type="ECO:0000313" key="4">
    <source>
        <dbReference type="Proteomes" id="UP001179952"/>
    </source>
</evidence>
<dbReference type="PANTHER" id="PTHR32246:SF17">
    <property type="entry name" value="BON1-ASSOCIATED PROTEIN 2"/>
    <property type="match status" value="1"/>
</dbReference>
<dbReference type="InterPro" id="IPR044750">
    <property type="entry name" value="C2_SRC2/BAP"/>
</dbReference>
<protein>
    <submittedName>
        <fullName evidence="3">Uncharacterized protein</fullName>
    </submittedName>
</protein>
<evidence type="ECO:0000256" key="1">
    <source>
        <dbReference type="SAM" id="MobiDB-lite"/>
    </source>
</evidence>
<reference evidence="3" key="1">
    <citation type="journal article" date="2023" name="Nat. Commun.">
        <title>Diploid and tetraploid genomes of Acorus and the evolution of monocots.</title>
        <authorList>
            <person name="Ma L."/>
            <person name="Liu K.W."/>
            <person name="Li Z."/>
            <person name="Hsiao Y.Y."/>
            <person name="Qi Y."/>
            <person name="Fu T."/>
            <person name="Tang G.D."/>
            <person name="Zhang D."/>
            <person name="Sun W.H."/>
            <person name="Liu D.K."/>
            <person name="Li Y."/>
            <person name="Chen G.Z."/>
            <person name="Liu X.D."/>
            <person name="Liao X.Y."/>
            <person name="Jiang Y.T."/>
            <person name="Yu X."/>
            <person name="Hao Y."/>
            <person name="Huang J."/>
            <person name="Zhao X.W."/>
            <person name="Ke S."/>
            <person name="Chen Y.Y."/>
            <person name="Wu W.L."/>
            <person name="Hsu J.L."/>
            <person name="Lin Y.F."/>
            <person name="Huang M.D."/>
            <person name="Li C.Y."/>
            <person name="Huang L."/>
            <person name="Wang Z.W."/>
            <person name="Zhao X."/>
            <person name="Zhong W.Y."/>
            <person name="Peng D.H."/>
            <person name="Ahmad S."/>
            <person name="Lan S."/>
            <person name="Zhang J.S."/>
            <person name="Tsai W.C."/>
            <person name="Van de Peer Y."/>
            <person name="Liu Z.J."/>
        </authorList>
    </citation>
    <scope>NUCLEOTIDE SEQUENCE</scope>
    <source>
        <strain evidence="3">SCP</strain>
    </source>
</reference>
<comment type="caution">
    <text evidence="3">The sequence shown here is derived from an EMBL/GenBank/DDBJ whole genome shotgun (WGS) entry which is preliminary data.</text>
</comment>
<organism evidence="3 4">
    <name type="scientific">Acorus gramineus</name>
    <name type="common">Dwarf sweet flag</name>
    <dbReference type="NCBI Taxonomy" id="55184"/>
    <lineage>
        <taxon>Eukaryota</taxon>
        <taxon>Viridiplantae</taxon>
        <taxon>Streptophyta</taxon>
        <taxon>Embryophyta</taxon>
        <taxon>Tracheophyta</taxon>
        <taxon>Spermatophyta</taxon>
        <taxon>Magnoliopsida</taxon>
        <taxon>Liliopsida</taxon>
        <taxon>Acoraceae</taxon>
        <taxon>Acorus</taxon>
    </lineage>
</organism>
<dbReference type="CDD" id="cd04051">
    <property type="entry name" value="C2_SRC2_like"/>
    <property type="match status" value="1"/>
</dbReference>
<proteinExistence type="predicted"/>
<reference evidence="3" key="2">
    <citation type="submission" date="2023-06" db="EMBL/GenBank/DDBJ databases">
        <authorList>
            <person name="Ma L."/>
            <person name="Liu K.-W."/>
            <person name="Li Z."/>
            <person name="Hsiao Y.-Y."/>
            <person name="Qi Y."/>
            <person name="Fu T."/>
            <person name="Tang G."/>
            <person name="Zhang D."/>
            <person name="Sun W.-H."/>
            <person name="Liu D.-K."/>
            <person name="Li Y."/>
            <person name="Chen G.-Z."/>
            <person name="Liu X.-D."/>
            <person name="Liao X.-Y."/>
            <person name="Jiang Y.-T."/>
            <person name="Yu X."/>
            <person name="Hao Y."/>
            <person name="Huang J."/>
            <person name="Zhao X.-W."/>
            <person name="Ke S."/>
            <person name="Chen Y.-Y."/>
            <person name="Wu W.-L."/>
            <person name="Hsu J.-L."/>
            <person name="Lin Y.-F."/>
            <person name="Huang M.-D."/>
            <person name="Li C.-Y."/>
            <person name="Huang L."/>
            <person name="Wang Z.-W."/>
            <person name="Zhao X."/>
            <person name="Zhong W.-Y."/>
            <person name="Peng D.-H."/>
            <person name="Ahmad S."/>
            <person name="Lan S."/>
            <person name="Zhang J.-S."/>
            <person name="Tsai W.-C."/>
            <person name="Van De Peer Y."/>
            <person name="Liu Z.-J."/>
        </authorList>
    </citation>
    <scope>NUCLEOTIDE SEQUENCE</scope>
    <source>
        <strain evidence="3">SCP</strain>
        <tissue evidence="3">Leaves</tissue>
    </source>
</reference>
<keyword evidence="4" id="KW-1185">Reference proteome</keyword>
<sequence>MEIRIISAEDLDLSGRPIRGGVFVTVQTDPNCRCSTGVYTEGGSYHYLNENLQMPLPSSSRAVLVEVNCKTSSGVKKVGTAEIPVSDFDGGNLPKDYLHILSYRLREGNGRRNGIINLSVRIKSSPPPPPTAPSNHPTAMHNQKHLLTCI</sequence>
<evidence type="ECO:0000313" key="2">
    <source>
        <dbReference type="EMBL" id="KAK1258071.1"/>
    </source>
</evidence>
<dbReference type="AlphaFoldDB" id="A0AAV9ABH0"/>
<gene>
    <name evidence="3" type="ORF">QJS04_geneDACA020343</name>
    <name evidence="2" type="ORF">QJS04_geneDACA020739</name>
</gene>
<evidence type="ECO:0000313" key="3">
    <source>
        <dbReference type="EMBL" id="KAK1261676.1"/>
    </source>
</evidence>
<dbReference type="EMBL" id="JAUJYN010000026">
    <property type="protein sequence ID" value="KAK1258071.1"/>
    <property type="molecule type" value="Genomic_DNA"/>
</dbReference>
<dbReference type="Proteomes" id="UP001179952">
    <property type="component" value="Unassembled WGS sequence"/>
</dbReference>
<dbReference type="SUPFAM" id="SSF49562">
    <property type="entry name" value="C2 domain (Calcium/lipid-binding domain, CaLB)"/>
    <property type="match status" value="1"/>
</dbReference>
<dbReference type="PANTHER" id="PTHR32246">
    <property type="entry name" value="INGRESSION PROTEIN FIC1"/>
    <property type="match status" value="1"/>
</dbReference>
<accession>A0AAV9ABH0</accession>
<feature type="region of interest" description="Disordered" evidence="1">
    <location>
        <begin position="122"/>
        <end position="142"/>
    </location>
</feature>
<dbReference type="EMBL" id="JAUJYN010000010">
    <property type="protein sequence ID" value="KAK1261676.1"/>
    <property type="molecule type" value="Genomic_DNA"/>
</dbReference>
<dbReference type="InterPro" id="IPR035892">
    <property type="entry name" value="C2_domain_sf"/>
</dbReference>